<accession>A0A9X2SM37</accession>
<dbReference type="AlphaFoldDB" id="A0A9X2SM37"/>
<dbReference type="Proteomes" id="UP001144096">
    <property type="component" value="Unassembled WGS sequence"/>
</dbReference>
<dbReference type="EMBL" id="JAMXQV010000019">
    <property type="protein sequence ID" value="MCR6487372.1"/>
    <property type="molecule type" value="Genomic_DNA"/>
</dbReference>
<name>A0A9X2SM37_9PSEU</name>
<organism evidence="1 2">
    <name type="scientific">Amycolatopsis iheyensis</name>
    <dbReference type="NCBI Taxonomy" id="2945988"/>
    <lineage>
        <taxon>Bacteria</taxon>
        <taxon>Bacillati</taxon>
        <taxon>Actinomycetota</taxon>
        <taxon>Actinomycetes</taxon>
        <taxon>Pseudonocardiales</taxon>
        <taxon>Pseudonocardiaceae</taxon>
        <taxon>Amycolatopsis</taxon>
    </lineage>
</organism>
<reference evidence="1" key="1">
    <citation type="submission" date="2022-06" db="EMBL/GenBank/DDBJ databases">
        <title>Amycolatopsis iheyaensis sp. nov., a new species of the genus Amycolatopsis isolated from soil in Iheya island, Japan.</title>
        <authorList>
            <person name="Ngamcharungchit C."/>
            <person name="Kanto H."/>
            <person name="Take A."/>
            <person name="Intra B."/>
            <person name="Matsumoto A."/>
            <person name="Panbangred W."/>
            <person name="Inahashi Y."/>
        </authorList>
    </citation>
    <scope>NUCLEOTIDE SEQUENCE</scope>
    <source>
        <strain evidence="1">OK19-0408</strain>
    </source>
</reference>
<evidence type="ECO:0000313" key="1">
    <source>
        <dbReference type="EMBL" id="MCR6487372.1"/>
    </source>
</evidence>
<proteinExistence type="predicted"/>
<gene>
    <name evidence="1" type="ORF">M8542_31535</name>
</gene>
<dbReference type="RefSeq" id="WP_257923939.1">
    <property type="nucleotide sequence ID" value="NZ_JAMXQV010000019.1"/>
</dbReference>
<evidence type="ECO:0000313" key="2">
    <source>
        <dbReference type="Proteomes" id="UP001144096"/>
    </source>
</evidence>
<sequence length="131" mass="14287">MPTLTTVADWTITASGDTATFTHASTAWAPQVWSGHGLAIAEADLAAFGKALGEVLKLPVYWLARARRHDTAAGEPGIWSVPRRDSDDFVYIDGPCRTDEPAPGYRPASTFTIDLVHLRGLRIRIAAETRR</sequence>
<keyword evidence="2" id="KW-1185">Reference proteome</keyword>
<comment type="caution">
    <text evidence="1">The sequence shown here is derived from an EMBL/GenBank/DDBJ whole genome shotgun (WGS) entry which is preliminary data.</text>
</comment>
<protein>
    <submittedName>
        <fullName evidence="1">Uncharacterized protein</fullName>
    </submittedName>
</protein>